<proteinExistence type="predicted"/>
<dbReference type="EMBL" id="AGYR01000007">
    <property type="protein sequence ID" value="ENZ18841.1"/>
    <property type="molecule type" value="Genomic_DNA"/>
</dbReference>
<dbReference type="PATRIC" id="fig|999408.3.peg.1241"/>
<gene>
    <name evidence="2" type="ORF">HMPREF1090_01158</name>
</gene>
<comment type="caution">
    <text evidence="2">The sequence shown here is derived from an EMBL/GenBank/DDBJ whole genome shotgun (WGS) entry which is preliminary data.</text>
</comment>
<name>A0A0E2HF32_9FIRM</name>
<dbReference type="RefSeq" id="WP_002594978.1">
    <property type="nucleotide sequence ID" value="NZ_KB850998.1"/>
</dbReference>
<protein>
    <recommendedName>
        <fullName evidence="1">DUF6870 domain-containing protein</fullName>
    </recommendedName>
</protein>
<evidence type="ECO:0000313" key="3">
    <source>
        <dbReference type="Proteomes" id="UP000013085"/>
    </source>
</evidence>
<reference evidence="2 3" key="1">
    <citation type="submission" date="2013-01" db="EMBL/GenBank/DDBJ databases">
        <title>The Genome Sequence of Clostridium clostridioforme 90A8.</title>
        <authorList>
            <consortium name="The Broad Institute Genome Sequencing Platform"/>
            <person name="Earl A."/>
            <person name="Ward D."/>
            <person name="Feldgarden M."/>
            <person name="Gevers D."/>
            <person name="Courvalin P."/>
            <person name="Lambert T."/>
            <person name="Walker B."/>
            <person name="Young S.K."/>
            <person name="Zeng Q."/>
            <person name="Gargeya S."/>
            <person name="Fitzgerald M."/>
            <person name="Haas B."/>
            <person name="Abouelleil A."/>
            <person name="Alvarado L."/>
            <person name="Arachchi H.M."/>
            <person name="Berlin A.M."/>
            <person name="Chapman S.B."/>
            <person name="Dewar J."/>
            <person name="Goldberg J."/>
            <person name="Griggs A."/>
            <person name="Gujja S."/>
            <person name="Hansen M."/>
            <person name="Howarth C."/>
            <person name="Imamovic A."/>
            <person name="Larimer J."/>
            <person name="McCowan C."/>
            <person name="Murphy C."/>
            <person name="Neiman D."/>
            <person name="Pearson M."/>
            <person name="Priest M."/>
            <person name="Roberts A."/>
            <person name="Saif S."/>
            <person name="Shea T."/>
            <person name="Sisk P."/>
            <person name="Sykes S."/>
            <person name="Wortman J."/>
            <person name="Nusbaum C."/>
            <person name="Birren B."/>
        </authorList>
    </citation>
    <scope>NUCLEOTIDE SEQUENCE [LARGE SCALE GENOMIC DNA]</scope>
    <source>
        <strain evidence="2 3">90A8</strain>
    </source>
</reference>
<dbReference type="Proteomes" id="UP000013085">
    <property type="component" value="Unassembled WGS sequence"/>
</dbReference>
<dbReference type="Pfam" id="PF21757">
    <property type="entry name" value="DUF6870"/>
    <property type="match status" value="1"/>
</dbReference>
<dbReference type="AlphaFoldDB" id="A0A0E2HF32"/>
<dbReference type="HOGENOM" id="CLU_173863_0_0_9"/>
<dbReference type="InterPro" id="IPR049222">
    <property type="entry name" value="DUF6870"/>
</dbReference>
<sequence>MRLSAQELEQMKSVDIGAVAPESLPDVSGMTFDNALSRKERITRFLQIVKNPYCFCIGGVGVQIEFSENGPSLQDTLTDYLIRQKSGL</sequence>
<evidence type="ECO:0000313" key="2">
    <source>
        <dbReference type="EMBL" id="ENZ18841.1"/>
    </source>
</evidence>
<organism evidence="2 3">
    <name type="scientific">[Clostridium] clostridioforme 90A8</name>
    <dbReference type="NCBI Taxonomy" id="999408"/>
    <lineage>
        <taxon>Bacteria</taxon>
        <taxon>Bacillati</taxon>
        <taxon>Bacillota</taxon>
        <taxon>Clostridia</taxon>
        <taxon>Lachnospirales</taxon>
        <taxon>Lachnospiraceae</taxon>
        <taxon>Enterocloster</taxon>
    </lineage>
</organism>
<accession>A0A0E2HF32</accession>
<feature type="domain" description="DUF6870" evidence="1">
    <location>
        <begin position="11"/>
        <end position="81"/>
    </location>
</feature>
<evidence type="ECO:0000259" key="1">
    <source>
        <dbReference type="Pfam" id="PF21757"/>
    </source>
</evidence>